<organism evidence="1 2">
    <name type="scientific">Ignicoccus islandicus DSM 13165</name>
    <dbReference type="NCBI Taxonomy" id="940295"/>
    <lineage>
        <taxon>Archaea</taxon>
        <taxon>Thermoproteota</taxon>
        <taxon>Thermoprotei</taxon>
        <taxon>Desulfurococcales</taxon>
        <taxon>Desulfurococcaceae</taxon>
        <taxon>Ignicoccus</taxon>
    </lineage>
</organism>
<dbReference type="OrthoDB" id="382076at2157"/>
<dbReference type="AlphaFoldDB" id="A0A0U3FL44"/>
<name>A0A0U3FL44_9CREN</name>
<dbReference type="STRING" id="940295.EYM_05060"/>
<dbReference type="RefSeq" id="WP_075049939.1">
    <property type="nucleotide sequence ID" value="NZ_CP006867.1"/>
</dbReference>
<gene>
    <name evidence="1" type="ORF">EYM_05060</name>
</gene>
<dbReference type="Proteomes" id="UP000060778">
    <property type="component" value="Chromosome"/>
</dbReference>
<protein>
    <submittedName>
        <fullName evidence="1">Uncharacterized protein</fullName>
    </submittedName>
</protein>
<proteinExistence type="predicted"/>
<sequence>MKRIRIRFTKAKWPAKALAQVLSAIAEEYPDNEVLLVKAGQNVPILDINIYVEEEDEEKLKELEKKILSILAENDISHVVYKGVKVFDVESNS</sequence>
<dbReference type="KEGG" id="iis:EYM_05060"/>
<accession>A0A0U3FL44</accession>
<evidence type="ECO:0000313" key="1">
    <source>
        <dbReference type="EMBL" id="ALU12550.1"/>
    </source>
</evidence>
<reference evidence="1 2" key="1">
    <citation type="submission" date="2013-11" db="EMBL/GenBank/DDBJ databases">
        <title>Comparative genomics of Ignicoccus.</title>
        <authorList>
            <person name="Podar M."/>
        </authorList>
    </citation>
    <scope>NUCLEOTIDE SEQUENCE [LARGE SCALE GENOMIC DNA]</scope>
    <source>
        <strain evidence="1 2">DSM 13165</strain>
    </source>
</reference>
<keyword evidence="2" id="KW-1185">Reference proteome</keyword>
<evidence type="ECO:0000313" key="2">
    <source>
        <dbReference type="Proteomes" id="UP000060778"/>
    </source>
</evidence>
<dbReference type="GeneID" id="30680397"/>
<dbReference type="EMBL" id="CP006867">
    <property type="protein sequence ID" value="ALU12550.1"/>
    <property type="molecule type" value="Genomic_DNA"/>
</dbReference>